<accession>A0A0U4ZVL2</accession>
<evidence type="ECO:0000256" key="1">
    <source>
        <dbReference type="ARBA" id="ARBA00022729"/>
    </source>
</evidence>
<dbReference type="GO" id="GO:0008236">
    <property type="term" value="F:serine-type peptidase activity"/>
    <property type="evidence" value="ECO:0007669"/>
    <property type="project" value="InterPro"/>
</dbReference>
<dbReference type="PANTHER" id="PTHR43037">
    <property type="entry name" value="UNNAMED PRODUCT-RELATED"/>
    <property type="match status" value="1"/>
</dbReference>
<evidence type="ECO:0000259" key="3">
    <source>
        <dbReference type="Pfam" id="PF00326"/>
    </source>
</evidence>
<feature type="chain" id="PRO_5006854831" description="Peptidase S9 prolyl oligopeptidase catalytic domain-containing protein" evidence="2">
    <location>
        <begin position="24"/>
        <end position="918"/>
    </location>
</feature>
<dbReference type="Proteomes" id="UP000054771">
    <property type="component" value="Unassembled WGS sequence"/>
</dbReference>
<dbReference type="InterPro" id="IPR029058">
    <property type="entry name" value="AB_hydrolase_fold"/>
</dbReference>
<feature type="domain" description="Peptidase S9 prolyl oligopeptidase catalytic" evidence="3">
    <location>
        <begin position="416"/>
        <end position="575"/>
    </location>
</feature>
<sequence>MLRFLSFLTIPSLVVFFDGASWGVNTLDAWLHTPPSRAHFGDNAAVRFSESWEVLGPFQCGTREAVWGADPLEYWGGFSNLSYDEKEEYNSPLAPGGTVKWGLVRPNVTSLRPDQSETGIVVSFPEVDWDFLQSIYGWSALQYQAWVRGTLHMNGPIDQTVAIFMDGVLEVSIDSRRHFGGDFYRYRRAPLILELAPGEHIIEFRLIRDVRALGGQGVPAVNMVFETQIRHEVLLVDESSLLIPETTDQRLGSAWATVNVQSNTAEWVEITCISSPDIILVMGKPVHVAPYQIRPLIFRIAGGHASSIELAAVVRYRLHTEGSVRTLSFRLSFVDKSQSEPQRLTYLHPAGIVSYAILRPPALEAPCVFDQHSTSLPILIGLHGAGLEADSEEVRRMLDAADGICAWTLFPSGVTSWSGDDWHTWGNADIKAAVNAISHWVEAVRWRGHGVLPNEWIVVGHSNGGQGVWFLTTHQPDNVVAAAPVSGYSSIEKYVSFNMWHDTEPLISSILLRARSSFRHEILLDNTAGIPILQQHGSDDTNVPAYHSRLMHALLEETRWSSKYVELAGKGHWFDGVMTTVPLLKFYQDALHPNRTQALTAYTITVPSSGDMASKGGIYVDQLQSPDLAGRLHVRRDLQHGVWYLKTQNIHRFHLTARACEAETSILLIIGEPGVQFRVNLRQCESTWYIKDAGGKWASSRETEWQSVSQRYGRQIGAMDAILRTHGLFTIRMCSSGIDHVALQISRNLLQYFAADSQIMRHCNQSTNQDSRDYEAIPGNILTLALGNGLSNSSSPSYPIRLTDSQVLLYKGCSRSNARGEFGFKNCHCFAFDYEPGMGALFLRPLENEGLELVVWGADVEGLEQAARLVPTLTGVGQPELIILSSSCRWKGPAGLYAAAHFDYSWQISSGSYIANGI</sequence>
<dbReference type="Pfam" id="PF00326">
    <property type="entry name" value="Peptidase_S9"/>
    <property type="match status" value="1"/>
</dbReference>
<reference evidence="5" key="1">
    <citation type="journal article" date="2016" name="Genome Announc.">
        <title>Draft genome sequences of fungus Aspergillus calidoustus.</title>
        <authorList>
            <person name="Horn F."/>
            <person name="Linde J."/>
            <person name="Mattern D.J."/>
            <person name="Walther G."/>
            <person name="Guthke R."/>
            <person name="Scherlach K."/>
            <person name="Martin K."/>
            <person name="Brakhage A.A."/>
            <person name="Petzke L."/>
            <person name="Valiante V."/>
        </authorList>
    </citation>
    <scope>NUCLEOTIDE SEQUENCE [LARGE SCALE GENOMIC DNA]</scope>
    <source>
        <strain evidence="5">SF006504</strain>
    </source>
</reference>
<dbReference type="Gene3D" id="3.40.50.1820">
    <property type="entry name" value="alpha/beta hydrolase"/>
    <property type="match status" value="1"/>
</dbReference>
<keyword evidence="1 2" id="KW-0732">Signal</keyword>
<dbReference type="OMA" id="HAREQHF"/>
<gene>
    <name evidence="4" type="ORF">ASPCAL02582</name>
</gene>
<name>A0A0U4ZVL2_ASPCI</name>
<evidence type="ECO:0000313" key="4">
    <source>
        <dbReference type="EMBL" id="CEN60141.1"/>
    </source>
</evidence>
<protein>
    <recommendedName>
        <fullName evidence="3">Peptidase S9 prolyl oligopeptidase catalytic domain-containing protein</fullName>
    </recommendedName>
</protein>
<dbReference type="AlphaFoldDB" id="A0A0U4ZVL2"/>
<dbReference type="InterPro" id="IPR050955">
    <property type="entry name" value="Plant_Biomass_Hydrol_Est"/>
</dbReference>
<organism evidence="4 5">
    <name type="scientific">Aspergillus calidoustus</name>
    <dbReference type="NCBI Taxonomy" id="454130"/>
    <lineage>
        <taxon>Eukaryota</taxon>
        <taxon>Fungi</taxon>
        <taxon>Dikarya</taxon>
        <taxon>Ascomycota</taxon>
        <taxon>Pezizomycotina</taxon>
        <taxon>Eurotiomycetes</taxon>
        <taxon>Eurotiomycetidae</taxon>
        <taxon>Eurotiales</taxon>
        <taxon>Aspergillaceae</taxon>
        <taxon>Aspergillus</taxon>
        <taxon>Aspergillus subgen. Nidulantes</taxon>
    </lineage>
</organism>
<dbReference type="OrthoDB" id="449091at2759"/>
<dbReference type="EMBL" id="CDMC01000002">
    <property type="protein sequence ID" value="CEN60141.1"/>
    <property type="molecule type" value="Genomic_DNA"/>
</dbReference>
<proteinExistence type="predicted"/>
<dbReference type="STRING" id="454130.A0A0U4ZVL2"/>
<dbReference type="GO" id="GO:0006508">
    <property type="term" value="P:proteolysis"/>
    <property type="evidence" value="ECO:0007669"/>
    <property type="project" value="InterPro"/>
</dbReference>
<dbReference type="InterPro" id="IPR001375">
    <property type="entry name" value="Peptidase_S9_cat"/>
</dbReference>
<feature type="signal peptide" evidence="2">
    <location>
        <begin position="1"/>
        <end position="23"/>
    </location>
</feature>
<keyword evidence="5" id="KW-1185">Reference proteome</keyword>
<dbReference type="SUPFAM" id="SSF53474">
    <property type="entry name" value="alpha/beta-Hydrolases"/>
    <property type="match status" value="1"/>
</dbReference>
<dbReference type="PANTHER" id="PTHR43037:SF4">
    <property type="entry name" value="PEPTIDASE S9 PROLYL OLIGOPEPTIDASE CATALYTIC DOMAIN-CONTAINING PROTEIN"/>
    <property type="match status" value="1"/>
</dbReference>
<evidence type="ECO:0000256" key="2">
    <source>
        <dbReference type="SAM" id="SignalP"/>
    </source>
</evidence>
<evidence type="ECO:0000313" key="5">
    <source>
        <dbReference type="Proteomes" id="UP000054771"/>
    </source>
</evidence>